<evidence type="ECO:0000313" key="3">
    <source>
        <dbReference type="Proteomes" id="UP000475862"/>
    </source>
</evidence>
<reference evidence="2 3" key="1">
    <citation type="submission" date="2019-08" db="EMBL/GenBank/DDBJ databases">
        <title>The genome of the soybean aphid Biotype 1, its phylome, world population structure and adaptation to the North American continent.</title>
        <authorList>
            <person name="Giordano R."/>
            <person name="Donthu R.K."/>
            <person name="Hernandez A.G."/>
            <person name="Wright C.L."/>
            <person name="Zimin A.V."/>
        </authorList>
    </citation>
    <scope>NUCLEOTIDE SEQUENCE [LARGE SCALE GENOMIC DNA]</scope>
    <source>
        <tissue evidence="2">Whole aphids</tissue>
    </source>
</reference>
<keyword evidence="3" id="KW-1185">Reference proteome</keyword>
<dbReference type="AlphaFoldDB" id="A0A6G0T8Q3"/>
<accession>A0A6G0T8Q3</accession>
<gene>
    <name evidence="2" type="ORF">AGLY_012783</name>
</gene>
<feature type="compositionally biased region" description="Low complexity" evidence="1">
    <location>
        <begin position="59"/>
        <end position="75"/>
    </location>
</feature>
<dbReference type="Proteomes" id="UP000475862">
    <property type="component" value="Unassembled WGS sequence"/>
</dbReference>
<feature type="region of interest" description="Disordered" evidence="1">
    <location>
        <begin position="59"/>
        <end position="112"/>
    </location>
</feature>
<name>A0A6G0T8Q3_APHGL</name>
<evidence type="ECO:0000313" key="2">
    <source>
        <dbReference type="EMBL" id="KAE9527710.1"/>
    </source>
</evidence>
<comment type="caution">
    <text evidence="2">The sequence shown here is derived from an EMBL/GenBank/DDBJ whole genome shotgun (WGS) entry which is preliminary data.</text>
</comment>
<feature type="compositionally biased region" description="Polar residues" evidence="1">
    <location>
        <begin position="76"/>
        <end position="91"/>
    </location>
</feature>
<organism evidence="2 3">
    <name type="scientific">Aphis glycines</name>
    <name type="common">Soybean aphid</name>
    <dbReference type="NCBI Taxonomy" id="307491"/>
    <lineage>
        <taxon>Eukaryota</taxon>
        <taxon>Metazoa</taxon>
        <taxon>Ecdysozoa</taxon>
        <taxon>Arthropoda</taxon>
        <taxon>Hexapoda</taxon>
        <taxon>Insecta</taxon>
        <taxon>Pterygota</taxon>
        <taxon>Neoptera</taxon>
        <taxon>Paraneoptera</taxon>
        <taxon>Hemiptera</taxon>
        <taxon>Sternorrhyncha</taxon>
        <taxon>Aphidomorpha</taxon>
        <taxon>Aphidoidea</taxon>
        <taxon>Aphididae</taxon>
        <taxon>Aphidini</taxon>
        <taxon>Aphis</taxon>
        <taxon>Aphis</taxon>
    </lineage>
</organism>
<proteinExistence type="predicted"/>
<sequence length="205" mass="22340">MDYSRIAWRLTSAADDEHILFDKRSCVTTRRCDLKSPGNKGDEEPETLLNNNNNINNTINTLTPGKPSSSSSTTTQNAGQWSAVSLTVRQRSSPMSSSSEEERGYCGTASSAGTRLATCKRPKRECPVDNKQETTLNEPNNTHSHVHDNTLTHMHTRARDDYVAAAATTTAADDTLRCGIGKVVSVPRTHRGDDGPVELFHVPSG</sequence>
<dbReference type="EMBL" id="VYZN01000051">
    <property type="protein sequence ID" value="KAE9527710.1"/>
    <property type="molecule type" value="Genomic_DNA"/>
</dbReference>
<evidence type="ECO:0000256" key="1">
    <source>
        <dbReference type="SAM" id="MobiDB-lite"/>
    </source>
</evidence>
<protein>
    <submittedName>
        <fullName evidence="2">Uncharacterized protein</fullName>
    </submittedName>
</protein>